<proteinExistence type="predicted"/>
<sequence>MECDYKGVIYCKKEIGLSGDGRPFCYPISRRLKLRANGASFCGEDSQDWKVR</sequence>
<dbReference type="AlphaFoldDB" id="A0A1I0KBR4"/>
<organism evidence="1 2">
    <name type="scientific">Enterocloster clostridioformis</name>
    <dbReference type="NCBI Taxonomy" id="1531"/>
    <lineage>
        <taxon>Bacteria</taxon>
        <taxon>Bacillati</taxon>
        <taxon>Bacillota</taxon>
        <taxon>Clostridia</taxon>
        <taxon>Lachnospirales</taxon>
        <taxon>Lachnospiraceae</taxon>
        <taxon>Enterocloster</taxon>
    </lineage>
</organism>
<reference evidence="1 2" key="1">
    <citation type="submission" date="2016-10" db="EMBL/GenBank/DDBJ databases">
        <authorList>
            <person name="Varghese N."/>
            <person name="Submissions S."/>
        </authorList>
    </citation>
    <scope>NUCLEOTIDE SEQUENCE [LARGE SCALE GENOMIC DNA]</scope>
    <source>
        <strain evidence="1 2">NLAE-zl-C196</strain>
    </source>
</reference>
<evidence type="ECO:0000313" key="2">
    <source>
        <dbReference type="Proteomes" id="UP000182121"/>
    </source>
</evidence>
<name>A0A1I0KBR4_9FIRM</name>
<dbReference type="Proteomes" id="UP000182121">
    <property type="component" value="Unassembled WGS sequence"/>
</dbReference>
<comment type="caution">
    <text evidence="1">The sequence shown here is derived from an EMBL/GenBank/DDBJ whole genome shotgun (WGS) entry which is preliminary data.</text>
</comment>
<dbReference type="EMBL" id="FOIO01000113">
    <property type="protein sequence ID" value="SEU21405.1"/>
    <property type="molecule type" value="Genomic_DNA"/>
</dbReference>
<evidence type="ECO:0000313" key="1">
    <source>
        <dbReference type="EMBL" id="SEU21405.1"/>
    </source>
</evidence>
<protein>
    <submittedName>
        <fullName evidence="1">Uncharacterized protein</fullName>
    </submittedName>
</protein>
<accession>A0A1I0KBR4</accession>
<gene>
    <name evidence="1" type="ORF">SAMN05216521_11138</name>
</gene>